<proteinExistence type="predicted"/>
<feature type="transmembrane region" description="Helical" evidence="1">
    <location>
        <begin position="202"/>
        <end position="223"/>
    </location>
</feature>
<accession>A0ABP7KVK3</accession>
<keyword evidence="3" id="KW-1185">Reference proteome</keyword>
<keyword evidence="1" id="KW-0812">Transmembrane</keyword>
<dbReference type="Proteomes" id="UP001501563">
    <property type="component" value="Unassembled WGS sequence"/>
</dbReference>
<evidence type="ECO:0008006" key="4">
    <source>
        <dbReference type="Google" id="ProtNLM"/>
    </source>
</evidence>
<comment type="caution">
    <text evidence="2">The sequence shown here is derived from an EMBL/GenBank/DDBJ whole genome shotgun (WGS) entry which is preliminary data.</text>
</comment>
<keyword evidence="1" id="KW-0472">Membrane</keyword>
<name>A0ABP7KVK3_9ACTN</name>
<dbReference type="RefSeq" id="WP_345552710.1">
    <property type="nucleotide sequence ID" value="NZ_BAAAZA010000022.1"/>
</dbReference>
<protein>
    <recommendedName>
        <fullName evidence="4">DUF1345 domain-containing protein</fullName>
    </recommendedName>
</protein>
<feature type="transmembrane region" description="Helical" evidence="1">
    <location>
        <begin position="115"/>
        <end position="135"/>
    </location>
</feature>
<feature type="transmembrane region" description="Helical" evidence="1">
    <location>
        <begin position="21"/>
        <end position="38"/>
    </location>
</feature>
<feature type="transmembrane region" description="Helical" evidence="1">
    <location>
        <begin position="80"/>
        <end position="103"/>
    </location>
</feature>
<reference evidence="3" key="1">
    <citation type="journal article" date="2019" name="Int. J. Syst. Evol. Microbiol.">
        <title>The Global Catalogue of Microorganisms (GCM) 10K type strain sequencing project: providing services to taxonomists for standard genome sequencing and annotation.</title>
        <authorList>
            <consortium name="The Broad Institute Genomics Platform"/>
            <consortium name="The Broad Institute Genome Sequencing Center for Infectious Disease"/>
            <person name="Wu L."/>
            <person name="Ma J."/>
        </authorList>
    </citation>
    <scope>NUCLEOTIDE SEQUENCE [LARGE SCALE GENOMIC DNA]</scope>
    <source>
        <strain evidence="3">JCM 16578</strain>
    </source>
</reference>
<keyword evidence="1" id="KW-1133">Transmembrane helix</keyword>
<sequence length="227" mass="25137">MTDAPQKAKIPAWRRPTDGEHRWQVAAVLALIIAAQLAEPRKLTLHPHWLLPAVEGVFLAVLLLSNPGRINRESVPLRSASLALAAIASLANAWSLVLLLTALLTGHEERSASSLLLVAAGIWGTNIVVFALWYWEFDRGGPVARAHAHRAHPDFLFPQMQVQELVSRDWEPAFFDYLYVSYTNATAFSPTDTMPMSRWAKLLMLMQSAVSIVTVGLVVARAVNIMR</sequence>
<evidence type="ECO:0000256" key="1">
    <source>
        <dbReference type="SAM" id="Phobius"/>
    </source>
</evidence>
<dbReference type="EMBL" id="BAAAZA010000022">
    <property type="protein sequence ID" value="GAA3886362.1"/>
    <property type="molecule type" value="Genomic_DNA"/>
</dbReference>
<organism evidence="2 3">
    <name type="scientific">Streptomyces lannensis</name>
    <dbReference type="NCBI Taxonomy" id="766498"/>
    <lineage>
        <taxon>Bacteria</taxon>
        <taxon>Bacillati</taxon>
        <taxon>Actinomycetota</taxon>
        <taxon>Actinomycetes</taxon>
        <taxon>Kitasatosporales</taxon>
        <taxon>Streptomycetaceae</taxon>
        <taxon>Streptomyces</taxon>
    </lineage>
</organism>
<gene>
    <name evidence="2" type="ORF">GCM10022207_62090</name>
</gene>
<evidence type="ECO:0000313" key="2">
    <source>
        <dbReference type="EMBL" id="GAA3886362.1"/>
    </source>
</evidence>
<evidence type="ECO:0000313" key="3">
    <source>
        <dbReference type="Proteomes" id="UP001501563"/>
    </source>
</evidence>